<keyword evidence="4" id="KW-0274">FAD</keyword>
<evidence type="ECO:0000256" key="5">
    <source>
        <dbReference type="ARBA" id="ARBA00023002"/>
    </source>
</evidence>
<dbReference type="PANTHER" id="PTHR42784">
    <property type="entry name" value="PYRANOSE 2-OXIDASE"/>
    <property type="match status" value="1"/>
</dbReference>
<evidence type="ECO:0000259" key="9">
    <source>
        <dbReference type="Pfam" id="PF05199"/>
    </source>
</evidence>
<evidence type="ECO:0000256" key="2">
    <source>
        <dbReference type="ARBA" id="ARBA00010790"/>
    </source>
</evidence>
<feature type="domain" description="Glucose-methanol-choline oxidoreductase C-terminal" evidence="9">
    <location>
        <begin position="442"/>
        <end position="563"/>
    </location>
</feature>
<dbReference type="AlphaFoldDB" id="A0A6B3N798"/>
<evidence type="ECO:0000259" key="8">
    <source>
        <dbReference type="Pfam" id="PF01266"/>
    </source>
</evidence>
<comment type="cofactor">
    <cofactor evidence="1">
        <name>FAD</name>
        <dbReference type="ChEBI" id="CHEBI:57692"/>
    </cofactor>
</comment>
<dbReference type="Gene3D" id="3.50.50.60">
    <property type="entry name" value="FAD/NAD(P)-binding domain"/>
    <property type="match status" value="2"/>
</dbReference>
<reference evidence="10" key="1">
    <citation type="submission" date="2019-11" db="EMBL/GenBank/DDBJ databases">
        <title>Genomic insights into an expanded diversity of filamentous marine cyanobacteria reveals the extraordinary biosynthetic potential of Moorea and Okeania.</title>
        <authorList>
            <person name="Ferreira Leao T."/>
            <person name="Wang M."/>
            <person name="Moss N."/>
            <person name="Da Silva R."/>
            <person name="Sanders J."/>
            <person name="Nurk S."/>
            <person name="Gurevich A."/>
            <person name="Humphrey G."/>
            <person name="Reher R."/>
            <person name="Zhu Q."/>
            <person name="Belda-Ferre P."/>
            <person name="Glukhov E."/>
            <person name="Rex R."/>
            <person name="Dorrestein P.C."/>
            <person name="Knight R."/>
            <person name="Pevzner P."/>
            <person name="Gerwick W.H."/>
            <person name="Gerwick L."/>
        </authorList>
    </citation>
    <scope>NUCLEOTIDE SEQUENCE</scope>
    <source>
        <strain evidence="10">SIO1C4</strain>
    </source>
</reference>
<evidence type="ECO:0000256" key="6">
    <source>
        <dbReference type="SAM" id="Phobius"/>
    </source>
</evidence>
<proteinExistence type="inferred from homology"/>
<dbReference type="Pfam" id="PF05199">
    <property type="entry name" value="GMC_oxred_C"/>
    <property type="match status" value="1"/>
</dbReference>
<feature type="domain" description="Glucose-methanol-choline oxidoreductase N-terminal" evidence="7">
    <location>
        <begin position="226"/>
        <end position="339"/>
    </location>
</feature>
<keyword evidence="6" id="KW-1133">Transmembrane helix</keyword>
<gene>
    <name evidence="10" type="ORF">F6J89_02505</name>
</gene>
<dbReference type="SUPFAM" id="SSF51905">
    <property type="entry name" value="FAD/NAD(P)-binding domain"/>
    <property type="match status" value="1"/>
</dbReference>
<dbReference type="Pfam" id="PF00732">
    <property type="entry name" value="GMC_oxred_N"/>
    <property type="match status" value="1"/>
</dbReference>
<evidence type="ECO:0000259" key="7">
    <source>
        <dbReference type="Pfam" id="PF00732"/>
    </source>
</evidence>
<feature type="domain" description="FAD dependent oxidoreductase" evidence="8">
    <location>
        <begin position="13"/>
        <end position="46"/>
    </location>
</feature>
<name>A0A6B3N798_9CYAN</name>
<evidence type="ECO:0000256" key="4">
    <source>
        <dbReference type="ARBA" id="ARBA00022827"/>
    </source>
</evidence>
<dbReference type="InterPro" id="IPR000172">
    <property type="entry name" value="GMC_OxRdtase_N"/>
</dbReference>
<protein>
    <submittedName>
        <fullName evidence="10">GMC family oxidoreductase</fullName>
    </submittedName>
</protein>
<evidence type="ECO:0000256" key="1">
    <source>
        <dbReference type="ARBA" id="ARBA00001974"/>
    </source>
</evidence>
<dbReference type="InterPro" id="IPR051473">
    <property type="entry name" value="P2Ox-like"/>
</dbReference>
<dbReference type="PANTHER" id="PTHR42784:SF1">
    <property type="entry name" value="PYRANOSE 2-OXIDASE"/>
    <property type="match status" value="1"/>
</dbReference>
<sequence>MTQTNSKTNNNYDVVIVGAGIAGALAAYKLAQANKRVLILEAGTEVPSNRGDYMERFYLASAKTPESPYPKNLNALNATVLDIPNRGYLIQNGSLPFSSTNERRGGGTTWHWLGTCLRLLPNDFQIQTKYGRGVDWPITYNDLEPWYCEAEKEIGVAADLEDQQYLGLHFSKSYPMPGILPSYLDKQIAQGIEEMEFEGELLKVSPTPQARNSRPYDHRRVCAGNTSCIPICPIQAKYDATIHLSKAENLGAKIWYQTVAYRLEVEAETGRINGVRYKQYQDTNGGVTNESIITAKVYILAAHAIETAKLLLMSTREGLPQGVANRSDQVGRNLMDHPVQLSWALMPNPVYPFRGPLSTSGIESLRDGSFRSNRAAFRMEIGNEGWNWAQGDPDHTVNDLISSGYSGTDLKNSLNSMITRQIRFGSLVEQMPLSSNRIVPSTKHCDHLGIPRPEINYQLCDYTKAGFAAARKAAQAVFTKLGATDYTSVNLNSPRLFFYQGQPHILNGAGHTMGTYRMGFDANTSVVNADLRSHEHSNLFMLGSGVFPSVGTSNPTLTIAALALRAADKVISELNK</sequence>
<feature type="transmembrane region" description="Helical" evidence="6">
    <location>
        <begin position="12"/>
        <end position="31"/>
    </location>
</feature>
<dbReference type="InterPro" id="IPR036188">
    <property type="entry name" value="FAD/NAD-bd_sf"/>
</dbReference>
<keyword evidence="6" id="KW-0812">Transmembrane</keyword>
<comment type="caution">
    <text evidence="10">The sequence shown here is derived from an EMBL/GenBank/DDBJ whole genome shotgun (WGS) entry which is preliminary data.</text>
</comment>
<keyword evidence="3" id="KW-0285">Flavoprotein</keyword>
<organism evidence="10">
    <name type="scientific">Symploca sp. SIO1C4</name>
    <dbReference type="NCBI Taxonomy" id="2607765"/>
    <lineage>
        <taxon>Bacteria</taxon>
        <taxon>Bacillati</taxon>
        <taxon>Cyanobacteriota</taxon>
        <taxon>Cyanophyceae</taxon>
        <taxon>Coleofasciculales</taxon>
        <taxon>Coleofasciculaceae</taxon>
        <taxon>Symploca</taxon>
    </lineage>
</organism>
<dbReference type="InterPro" id="IPR007867">
    <property type="entry name" value="GMC_OxRtase_C"/>
</dbReference>
<dbReference type="EMBL" id="JAAHFQ010000033">
    <property type="protein sequence ID" value="NER26512.1"/>
    <property type="molecule type" value="Genomic_DNA"/>
</dbReference>
<dbReference type="Pfam" id="PF01266">
    <property type="entry name" value="DAO"/>
    <property type="match status" value="1"/>
</dbReference>
<evidence type="ECO:0000256" key="3">
    <source>
        <dbReference type="ARBA" id="ARBA00022630"/>
    </source>
</evidence>
<keyword evidence="5" id="KW-0560">Oxidoreductase</keyword>
<accession>A0A6B3N798</accession>
<keyword evidence="6" id="KW-0472">Membrane</keyword>
<dbReference type="GO" id="GO:0016614">
    <property type="term" value="F:oxidoreductase activity, acting on CH-OH group of donors"/>
    <property type="evidence" value="ECO:0007669"/>
    <property type="project" value="InterPro"/>
</dbReference>
<dbReference type="InterPro" id="IPR006076">
    <property type="entry name" value="FAD-dep_OxRdtase"/>
</dbReference>
<dbReference type="GO" id="GO:0050660">
    <property type="term" value="F:flavin adenine dinucleotide binding"/>
    <property type="evidence" value="ECO:0007669"/>
    <property type="project" value="InterPro"/>
</dbReference>
<comment type="similarity">
    <text evidence="2">Belongs to the GMC oxidoreductase family.</text>
</comment>
<evidence type="ECO:0000313" key="10">
    <source>
        <dbReference type="EMBL" id="NER26512.1"/>
    </source>
</evidence>